<dbReference type="OrthoDB" id="6692273at2"/>
<gene>
    <name evidence="1" type="ORF">AXE80_09755</name>
</gene>
<evidence type="ECO:0000313" key="2">
    <source>
        <dbReference type="Proteomes" id="UP000092967"/>
    </source>
</evidence>
<dbReference type="EMBL" id="CP014224">
    <property type="protein sequence ID" value="ANW96543.1"/>
    <property type="molecule type" value="Genomic_DNA"/>
</dbReference>
<name>A0A1B1Y705_9FLAO</name>
<sequence length="125" mass="13905">MTKIVSTPNCGNSPKMAFLKDFNIAFAQGNIAFLLESVSDDIIWNMVGKQKIVGKEDFTKALAKMKDFKARELILEQILTHGKEGAASGQLKMDGNKTYAFSDFYLFNGAKGEKIKQITSYLIEV</sequence>
<evidence type="ECO:0000313" key="1">
    <source>
        <dbReference type="EMBL" id="ANW96543.1"/>
    </source>
</evidence>
<reference evidence="1 2" key="1">
    <citation type="submission" date="2016-02" db="EMBL/GenBank/DDBJ databases">
        <authorList>
            <person name="Wen L."/>
            <person name="He K."/>
            <person name="Yang H."/>
        </authorList>
    </citation>
    <scope>NUCLEOTIDE SEQUENCE [LARGE SCALE GENOMIC DNA]</scope>
    <source>
        <strain evidence="1 2">CZ1127</strain>
    </source>
</reference>
<accession>A0A1B1Y705</accession>
<dbReference type="AlphaFoldDB" id="A0A1B1Y705"/>
<dbReference type="InterPro" id="IPR032710">
    <property type="entry name" value="NTF2-like_dom_sf"/>
</dbReference>
<dbReference type="GO" id="GO:0003677">
    <property type="term" value="F:DNA binding"/>
    <property type="evidence" value="ECO:0007669"/>
    <property type="project" value="UniProtKB-KW"/>
</dbReference>
<keyword evidence="1" id="KW-0238">DNA-binding</keyword>
<organism evidence="1 2">
    <name type="scientific">Wenyingzhuangia fucanilytica</name>
    <dbReference type="NCBI Taxonomy" id="1790137"/>
    <lineage>
        <taxon>Bacteria</taxon>
        <taxon>Pseudomonadati</taxon>
        <taxon>Bacteroidota</taxon>
        <taxon>Flavobacteriia</taxon>
        <taxon>Flavobacteriales</taxon>
        <taxon>Flavobacteriaceae</taxon>
        <taxon>Wenyingzhuangia</taxon>
    </lineage>
</organism>
<protein>
    <submittedName>
        <fullName evidence="1">DNA-binding protein</fullName>
    </submittedName>
</protein>
<keyword evidence="2" id="KW-1185">Reference proteome</keyword>
<dbReference type="STRING" id="1790137.AXE80_09755"/>
<proteinExistence type="predicted"/>
<dbReference type="KEGG" id="wfu:AXE80_09755"/>
<dbReference type="Gene3D" id="3.10.450.50">
    <property type="match status" value="1"/>
</dbReference>
<dbReference type="RefSeq" id="WP_068826785.1">
    <property type="nucleotide sequence ID" value="NZ_CP014224.1"/>
</dbReference>
<dbReference type="SUPFAM" id="SSF54427">
    <property type="entry name" value="NTF2-like"/>
    <property type="match status" value="1"/>
</dbReference>
<dbReference type="Proteomes" id="UP000092967">
    <property type="component" value="Chromosome"/>
</dbReference>